<dbReference type="InterPro" id="IPR029058">
    <property type="entry name" value="AB_hydrolase_fold"/>
</dbReference>
<keyword evidence="5" id="KW-1185">Reference proteome</keyword>
<evidence type="ECO:0000256" key="2">
    <source>
        <dbReference type="ARBA" id="ARBA00022801"/>
    </source>
</evidence>
<dbReference type="PANTHER" id="PTHR23024">
    <property type="entry name" value="ARYLACETAMIDE DEACETYLASE"/>
    <property type="match status" value="1"/>
</dbReference>
<dbReference type="PROSITE" id="PS01173">
    <property type="entry name" value="LIPASE_GDXG_HIS"/>
    <property type="match status" value="1"/>
</dbReference>
<dbReference type="InterPro" id="IPR013094">
    <property type="entry name" value="AB_hydrolase_3"/>
</dbReference>
<dbReference type="SUPFAM" id="SSF53474">
    <property type="entry name" value="alpha/beta-Hydrolases"/>
    <property type="match status" value="1"/>
</dbReference>
<evidence type="ECO:0000313" key="5">
    <source>
        <dbReference type="Proteomes" id="UP000238338"/>
    </source>
</evidence>
<dbReference type="RefSeq" id="WP_105516059.1">
    <property type="nucleotide sequence ID" value="NZ_PVEP01000010.1"/>
</dbReference>
<dbReference type="EMBL" id="PVEP01000010">
    <property type="protein sequence ID" value="PQV55252.1"/>
    <property type="molecule type" value="Genomic_DNA"/>
</dbReference>
<comment type="similarity">
    <text evidence="1">Belongs to the 'GDXG' lipolytic enzyme family.</text>
</comment>
<name>A0A2S8S375_9RHOB</name>
<protein>
    <submittedName>
        <fullName evidence="4">Acetyl esterase</fullName>
    </submittedName>
</protein>
<dbReference type="OrthoDB" id="9806180at2"/>
<accession>A0A2S8S375</accession>
<dbReference type="Gene3D" id="3.40.50.1820">
    <property type="entry name" value="alpha/beta hydrolase"/>
    <property type="match status" value="1"/>
</dbReference>
<comment type="caution">
    <text evidence="4">The sequence shown here is derived from an EMBL/GenBank/DDBJ whole genome shotgun (WGS) entry which is preliminary data.</text>
</comment>
<reference evidence="4 5" key="1">
    <citation type="submission" date="2018-02" db="EMBL/GenBank/DDBJ databases">
        <title>Genomic Encyclopedia of Archaeal and Bacterial Type Strains, Phase II (KMG-II): from individual species to whole genera.</title>
        <authorList>
            <person name="Goeker M."/>
        </authorList>
    </citation>
    <scope>NUCLEOTIDE SEQUENCE [LARGE SCALE GENOMIC DNA]</scope>
    <source>
        <strain evidence="4 5">DSM 18921</strain>
    </source>
</reference>
<proteinExistence type="inferred from homology"/>
<dbReference type="InterPro" id="IPR002168">
    <property type="entry name" value="Lipase_GDXG_HIS_AS"/>
</dbReference>
<sequence length="275" mass="29033">MADAAPDWINGDPDDLRRWRNASPEVVNPVLPDDVAITALAPDGACPGGLICTPDRVEGVPVVYFHGGGFVVGSPETHRINTAWIAHLTRAPVISIRYRLAPEHAFPAQAKDAVAALRRQLRSHPRLRLMGDSAGGLVALWAHAGLTVEERGRIGDVVLFYPGGTASIPRPVGLGEDEAGGLGPKSLAAYQRRLDPNGIAGGDARYDPMAEGFAAPARMTILGAGADPILYQARALADRLKARLLVAEGEAHSFLAALPSEPAITHLKRALGETP</sequence>
<dbReference type="Proteomes" id="UP000238338">
    <property type="component" value="Unassembled WGS sequence"/>
</dbReference>
<evidence type="ECO:0000313" key="4">
    <source>
        <dbReference type="EMBL" id="PQV55252.1"/>
    </source>
</evidence>
<dbReference type="PANTHER" id="PTHR23024:SF24">
    <property type="entry name" value="ALPHA_BETA HYDROLASE FOLD-3 DOMAIN-CONTAINING PROTEIN"/>
    <property type="match status" value="1"/>
</dbReference>
<dbReference type="GO" id="GO:0016787">
    <property type="term" value="F:hydrolase activity"/>
    <property type="evidence" value="ECO:0007669"/>
    <property type="project" value="UniProtKB-KW"/>
</dbReference>
<dbReference type="InterPro" id="IPR050466">
    <property type="entry name" value="Carboxylest/Gibb_receptor"/>
</dbReference>
<dbReference type="Pfam" id="PF07859">
    <property type="entry name" value="Abhydrolase_3"/>
    <property type="match status" value="1"/>
</dbReference>
<organism evidence="4 5">
    <name type="scientific">Albidovulum denitrificans</name>
    <dbReference type="NCBI Taxonomy" id="404881"/>
    <lineage>
        <taxon>Bacteria</taxon>
        <taxon>Pseudomonadati</taxon>
        <taxon>Pseudomonadota</taxon>
        <taxon>Alphaproteobacteria</taxon>
        <taxon>Rhodobacterales</taxon>
        <taxon>Paracoccaceae</taxon>
        <taxon>Albidovulum</taxon>
    </lineage>
</organism>
<dbReference type="AlphaFoldDB" id="A0A2S8S375"/>
<keyword evidence="2" id="KW-0378">Hydrolase</keyword>
<gene>
    <name evidence="4" type="ORF">LX70_03505</name>
</gene>
<evidence type="ECO:0000259" key="3">
    <source>
        <dbReference type="Pfam" id="PF07859"/>
    </source>
</evidence>
<feature type="domain" description="Alpha/beta hydrolase fold-3" evidence="3">
    <location>
        <begin position="62"/>
        <end position="254"/>
    </location>
</feature>
<evidence type="ECO:0000256" key="1">
    <source>
        <dbReference type="ARBA" id="ARBA00010515"/>
    </source>
</evidence>